<organism evidence="1 2">
    <name type="scientific">Roseateles terrae</name>
    <dbReference type="NCBI Taxonomy" id="431060"/>
    <lineage>
        <taxon>Bacteria</taxon>
        <taxon>Pseudomonadati</taxon>
        <taxon>Pseudomonadota</taxon>
        <taxon>Betaproteobacteria</taxon>
        <taxon>Burkholderiales</taxon>
        <taxon>Sphaerotilaceae</taxon>
        <taxon>Roseateles</taxon>
    </lineage>
</organism>
<dbReference type="PANTHER" id="PTHR40045:SF1">
    <property type="entry name" value="YQCI_YCGG FAMILY PROTEIN"/>
    <property type="match status" value="1"/>
</dbReference>
<dbReference type="Pfam" id="PF08892">
    <property type="entry name" value="YqcI_YcgG"/>
    <property type="match status" value="1"/>
</dbReference>
<comment type="caution">
    <text evidence="1">The sequence shown here is derived from an EMBL/GenBank/DDBJ whole genome shotgun (WGS) entry which is preliminary data.</text>
</comment>
<protein>
    <recommendedName>
        <fullName evidence="3">YqcI/YcgG family protein</fullName>
    </recommendedName>
</protein>
<dbReference type="InterPro" id="IPR014988">
    <property type="entry name" value="Uncharacterised_YqcI/YcgG"/>
</dbReference>
<dbReference type="EMBL" id="JACHXO010000001">
    <property type="protein sequence ID" value="MBB3193609.1"/>
    <property type="molecule type" value="Genomic_DNA"/>
</dbReference>
<reference evidence="1 2" key="1">
    <citation type="submission" date="2020-08" db="EMBL/GenBank/DDBJ databases">
        <title>Genomic Encyclopedia of Type Strains, Phase III (KMG-III): the genomes of soil and plant-associated and newly described type strains.</title>
        <authorList>
            <person name="Whitman W."/>
        </authorList>
    </citation>
    <scope>NUCLEOTIDE SEQUENCE [LARGE SCALE GENOMIC DNA]</scope>
    <source>
        <strain evidence="1 2">CECT 7247</strain>
    </source>
</reference>
<evidence type="ECO:0000313" key="2">
    <source>
        <dbReference type="Proteomes" id="UP000574369"/>
    </source>
</evidence>
<gene>
    <name evidence="1" type="ORF">FHS28_000974</name>
</gene>
<evidence type="ECO:0008006" key="3">
    <source>
        <dbReference type="Google" id="ProtNLM"/>
    </source>
</evidence>
<evidence type="ECO:0000313" key="1">
    <source>
        <dbReference type="EMBL" id="MBB3193609.1"/>
    </source>
</evidence>
<dbReference type="Proteomes" id="UP000574369">
    <property type="component" value="Unassembled WGS sequence"/>
</dbReference>
<dbReference type="NCBIfam" id="NF041366">
    <property type="entry name" value="GntA_guanitoxin"/>
    <property type="match status" value="1"/>
</dbReference>
<sequence length="227" mass="25363">MSGVKPGAGAATHQRRFDAFVDQPEFPCVGARSALHTGRLRHASHGTMGSVAAAQALRRDLRAFSEEFPDPGNQPVSFVALFDDVFEDELAFERRLWEHLQVVHDLDRQEYAWDATVSDHPSDEQFSMSIGGRAYFVVGMHPKASRLARRSPMPCLVFNFHNQFESLKESGKYGTMQNAIRKRDLALQGSINPVLARFGESSEARQYSGREVPADWVCPFSGKKAHV</sequence>
<name>A0ABR6GNC5_9BURK</name>
<dbReference type="PANTHER" id="PTHR40045">
    <property type="entry name" value="YCGG FAMILY PROTEIN"/>
    <property type="match status" value="1"/>
</dbReference>
<dbReference type="RefSeq" id="WP_221193705.1">
    <property type="nucleotide sequence ID" value="NZ_JACHXO010000001.1"/>
</dbReference>
<proteinExistence type="predicted"/>
<keyword evidence="2" id="KW-1185">Reference proteome</keyword>
<accession>A0ABR6GNC5</accession>